<protein>
    <submittedName>
        <fullName evidence="1">Uncharacterized protein</fullName>
    </submittedName>
</protein>
<evidence type="ECO:0000313" key="2">
    <source>
        <dbReference type="Proteomes" id="UP001592528"/>
    </source>
</evidence>
<sequence length="106" mass="11986">MPLSISPKLKRQLTELGFEIVESDSGGQVQVELYNARYLNESSPVGWTIGDPGDRRGKWEAFGQKEPTKPGVYLSPRWHGSIDGALLCIVAWADAHRDEWARYRRS</sequence>
<comment type="caution">
    <text evidence="1">The sequence shown here is derived from an EMBL/GenBank/DDBJ whole genome shotgun (WGS) entry which is preliminary data.</text>
</comment>
<dbReference type="RefSeq" id="WP_030256694.1">
    <property type="nucleotide sequence ID" value="NZ_JBHEZZ010000028.1"/>
</dbReference>
<dbReference type="EMBL" id="JBHEZZ010000028">
    <property type="protein sequence ID" value="MFC1406326.1"/>
    <property type="molecule type" value="Genomic_DNA"/>
</dbReference>
<gene>
    <name evidence="1" type="ORF">ACEZDJ_34025</name>
</gene>
<name>A0ABV6UY58_9ACTN</name>
<accession>A0ABV6UY58</accession>
<proteinExistence type="predicted"/>
<organism evidence="1 2">
    <name type="scientific">Streptacidiphilus cavernicola</name>
    <dbReference type="NCBI Taxonomy" id="3342716"/>
    <lineage>
        <taxon>Bacteria</taxon>
        <taxon>Bacillati</taxon>
        <taxon>Actinomycetota</taxon>
        <taxon>Actinomycetes</taxon>
        <taxon>Kitasatosporales</taxon>
        <taxon>Streptomycetaceae</taxon>
        <taxon>Streptacidiphilus</taxon>
    </lineage>
</organism>
<keyword evidence="2" id="KW-1185">Reference proteome</keyword>
<dbReference type="Proteomes" id="UP001592528">
    <property type="component" value="Unassembled WGS sequence"/>
</dbReference>
<reference evidence="1 2" key="1">
    <citation type="submission" date="2024-09" db="EMBL/GenBank/DDBJ databases">
        <authorList>
            <person name="Lee S.D."/>
        </authorList>
    </citation>
    <scope>NUCLEOTIDE SEQUENCE [LARGE SCALE GENOMIC DNA]</scope>
    <source>
        <strain evidence="1 2">N1-5</strain>
    </source>
</reference>
<evidence type="ECO:0000313" key="1">
    <source>
        <dbReference type="EMBL" id="MFC1406326.1"/>
    </source>
</evidence>